<dbReference type="RefSeq" id="WP_088606290.1">
    <property type="nucleotide sequence ID" value="NZ_CP022096.2"/>
</dbReference>
<protein>
    <recommendedName>
        <fullName evidence="4">Competence protein ComG</fullName>
    </recommendedName>
</protein>
<reference evidence="2" key="1">
    <citation type="journal article" date="2022" name="Int. J. Mol. Sci.">
        <title>Phenotypic and Genotypic Virulence Characterisation of Staphylococcus pettenkoferi Strains Isolated from Human Bloodstream and Diabetic Foot Infections.</title>
        <authorList>
            <person name="Magnan C."/>
            <person name="Ahmad-Mansour N."/>
            <person name="Pouget C."/>
            <person name="Morsli M."/>
            <person name="Huc-Brandt S."/>
            <person name="Pantel A."/>
            <person name="Dunyach-Remy C."/>
            <person name="Sotto A."/>
            <person name="Molle V."/>
            <person name="Lavigne J.-P."/>
        </authorList>
    </citation>
    <scope>NUCLEOTIDE SEQUENCE</scope>
    <source>
        <strain evidence="2">NSP012P</strain>
    </source>
</reference>
<dbReference type="Proteomes" id="UP001072952">
    <property type="component" value="Unassembled WGS sequence"/>
</dbReference>
<reference evidence="2" key="2">
    <citation type="submission" date="2022-08" db="EMBL/GenBank/DDBJ databases">
        <authorList>
            <person name="Magnan C."/>
        </authorList>
    </citation>
    <scope>NUCLEOTIDE SEQUENCE</scope>
    <source>
        <strain evidence="2">NSP012P</strain>
    </source>
</reference>
<accession>A0ABT4BIT3</accession>
<keyword evidence="1" id="KW-1133">Transmembrane helix</keyword>
<evidence type="ECO:0000313" key="3">
    <source>
        <dbReference type="Proteomes" id="UP001072952"/>
    </source>
</evidence>
<keyword evidence="1" id="KW-0472">Membrane</keyword>
<keyword evidence="1" id="KW-0812">Transmembrane</keyword>
<gene>
    <name evidence="2" type="ORF">NW133_03335</name>
</gene>
<evidence type="ECO:0000256" key="1">
    <source>
        <dbReference type="SAM" id="Phobius"/>
    </source>
</evidence>
<organism evidence="2 3">
    <name type="scientific">Staphylococcus pettenkoferi</name>
    <dbReference type="NCBI Taxonomy" id="170573"/>
    <lineage>
        <taxon>Bacteria</taxon>
        <taxon>Bacillati</taxon>
        <taxon>Bacillota</taxon>
        <taxon>Bacilli</taxon>
        <taxon>Bacillales</taxon>
        <taxon>Staphylococcaceae</taxon>
        <taxon>Staphylococcus</taxon>
    </lineage>
</organism>
<sequence>MKKSKVKGSLLMDGLLSLSTLSILCLLLFPLMLRMNHTLQEKHHTMEMKRLLAALISREQKLELMKGLKIKQYEIYYQHKDLCISDKETEICYPK</sequence>
<feature type="transmembrane region" description="Helical" evidence="1">
    <location>
        <begin position="15"/>
        <end position="33"/>
    </location>
</feature>
<keyword evidence="3" id="KW-1185">Reference proteome</keyword>
<dbReference type="EMBL" id="JANSLD010000013">
    <property type="protein sequence ID" value="MCY1582581.1"/>
    <property type="molecule type" value="Genomic_DNA"/>
</dbReference>
<proteinExistence type="predicted"/>
<evidence type="ECO:0000313" key="2">
    <source>
        <dbReference type="EMBL" id="MCY1582581.1"/>
    </source>
</evidence>
<evidence type="ECO:0008006" key="4">
    <source>
        <dbReference type="Google" id="ProtNLM"/>
    </source>
</evidence>
<dbReference type="GeneID" id="52187451"/>
<name>A0ABT4BIT3_9STAP</name>
<comment type="caution">
    <text evidence="2">The sequence shown here is derived from an EMBL/GenBank/DDBJ whole genome shotgun (WGS) entry which is preliminary data.</text>
</comment>